<evidence type="ECO:0000313" key="3">
    <source>
        <dbReference type="EMBL" id="KAL2820282.1"/>
    </source>
</evidence>
<comment type="caution">
    <text evidence="3">The sequence shown here is derived from an EMBL/GenBank/DDBJ whole genome shotgun (WGS) entry which is preliminary data.</text>
</comment>
<dbReference type="SUPFAM" id="SSF53474">
    <property type="entry name" value="alpha/beta-Hydrolases"/>
    <property type="match status" value="1"/>
</dbReference>
<dbReference type="Gene3D" id="3.40.50.1820">
    <property type="entry name" value="alpha/beta hydrolase"/>
    <property type="match status" value="1"/>
</dbReference>
<sequence>MAFDSIAFYLKVRILRWLTRLLAWLDRRRHPASTRTPSSQLSIPSNLSSSPENFDIFFYHPLHYNHKSTKEAQYPIVIVLHGGGWCVGHARHDERFIETLTARGAVVAAVNYRLAPEHPYPAPLSNCLDAILYIWKNAKTMGIDKHRTFITGFSVGGQMAFASLFMLWKALQDKDPRIDPASLGTVKGITAFYPPMDLTRTRPERAASNPAFFALKKKPVSSSKLIGDIFDRAYFWKLQEMPDKRQMYISPGIAPPNVIKMALPERIFFKLAGLDPLLAEGKVAAARLEDLGKRVECEITEDVPHYWDHLAKTEHEKWLRQKVYEKAADEIVGVLDIKSST</sequence>
<accession>A0ABR4HXR0</accession>
<evidence type="ECO:0000259" key="2">
    <source>
        <dbReference type="Pfam" id="PF07859"/>
    </source>
</evidence>
<proteinExistence type="predicted"/>
<organism evidence="3 4">
    <name type="scientific">Aspergillus granulosus</name>
    <dbReference type="NCBI Taxonomy" id="176169"/>
    <lineage>
        <taxon>Eukaryota</taxon>
        <taxon>Fungi</taxon>
        <taxon>Dikarya</taxon>
        <taxon>Ascomycota</taxon>
        <taxon>Pezizomycotina</taxon>
        <taxon>Eurotiomycetes</taxon>
        <taxon>Eurotiomycetidae</taxon>
        <taxon>Eurotiales</taxon>
        <taxon>Aspergillaceae</taxon>
        <taxon>Aspergillus</taxon>
        <taxon>Aspergillus subgen. Nidulantes</taxon>
    </lineage>
</organism>
<keyword evidence="1 3" id="KW-0378">Hydrolase</keyword>
<reference evidence="3 4" key="1">
    <citation type="submission" date="2024-07" db="EMBL/GenBank/DDBJ databases">
        <title>Section-level genome sequencing and comparative genomics of Aspergillus sections Usti and Cavernicolus.</title>
        <authorList>
            <consortium name="Lawrence Berkeley National Laboratory"/>
            <person name="Nybo J.L."/>
            <person name="Vesth T.C."/>
            <person name="Theobald S."/>
            <person name="Frisvad J.C."/>
            <person name="Larsen T.O."/>
            <person name="Kjaerboelling I."/>
            <person name="Rothschild-Mancinelli K."/>
            <person name="Lyhne E.K."/>
            <person name="Kogle M.E."/>
            <person name="Barry K."/>
            <person name="Clum A."/>
            <person name="Na H."/>
            <person name="Ledsgaard L."/>
            <person name="Lin J."/>
            <person name="Lipzen A."/>
            <person name="Kuo A."/>
            <person name="Riley R."/>
            <person name="Mondo S."/>
            <person name="Labutti K."/>
            <person name="Haridas S."/>
            <person name="Pangalinan J."/>
            <person name="Salamov A.A."/>
            <person name="Simmons B.A."/>
            <person name="Magnuson J.K."/>
            <person name="Chen J."/>
            <person name="Drula E."/>
            <person name="Henrissat B."/>
            <person name="Wiebenga A."/>
            <person name="Lubbers R.J."/>
            <person name="Gomes A.C."/>
            <person name="Makela M.R."/>
            <person name="Stajich J."/>
            <person name="Grigoriev I.V."/>
            <person name="Mortensen U.H."/>
            <person name="De Vries R.P."/>
            <person name="Baker S.E."/>
            <person name="Andersen M.R."/>
        </authorList>
    </citation>
    <scope>NUCLEOTIDE SEQUENCE [LARGE SCALE GENOMIC DNA]</scope>
    <source>
        <strain evidence="3 4">CBS 588.65</strain>
    </source>
</reference>
<gene>
    <name evidence="3" type="ORF">BJX63DRAFT_380365</name>
</gene>
<name>A0ABR4HXR0_9EURO</name>
<dbReference type="InterPro" id="IPR029058">
    <property type="entry name" value="AB_hydrolase_fold"/>
</dbReference>
<dbReference type="Proteomes" id="UP001610334">
    <property type="component" value="Unassembled WGS sequence"/>
</dbReference>
<dbReference type="GO" id="GO:0016787">
    <property type="term" value="F:hydrolase activity"/>
    <property type="evidence" value="ECO:0007669"/>
    <property type="project" value="UniProtKB-KW"/>
</dbReference>
<evidence type="ECO:0000256" key="1">
    <source>
        <dbReference type="ARBA" id="ARBA00022801"/>
    </source>
</evidence>
<evidence type="ECO:0000313" key="4">
    <source>
        <dbReference type="Proteomes" id="UP001610334"/>
    </source>
</evidence>
<dbReference type="PANTHER" id="PTHR48081">
    <property type="entry name" value="AB HYDROLASE SUPERFAMILY PROTEIN C4A8.06C"/>
    <property type="match status" value="1"/>
</dbReference>
<dbReference type="Pfam" id="PF07859">
    <property type="entry name" value="Abhydrolase_3"/>
    <property type="match status" value="1"/>
</dbReference>
<dbReference type="InterPro" id="IPR013094">
    <property type="entry name" value="AB_hydrolase_3"/>
</dbReference>
<feature type="domain" description="Alpha/beta hydrolase fold-3" evidence="2">
    <location>
        <begin position="77"/>
        <end position="307"/>
    </location>
</feature>
<protein>
    <submittedName>
        <fullName evidence="3">Alpha/Beta hydrolase protein</fullName>
    </submittedName>
</protein>
<dbReference type="InterPro" id="IPR050300">
    <property type="entry name" value="GDXG_lipolytic_enzyme"/>
</dbReference>
<dbReference type="EMBL" id="JBFXLT010000007">
    <property type="protein sequence ID" value="KAL2820282.1"/>
    <property type="molecule type" value="Genomic_DNA"/>
</dbReference>
<keyword evidence="4" id="KW-1185">Reference proteome</keyword>